<sequence>MEKATVTECEFSGWPSSEKQHGVQSRNEKHKRIPAGRGVIIPRQRVIFRVEKGFNHQSAEFCDWLPSSRERNNMACKARNEKIHRIPAGRLQRCLLHFKDQNTAEMRQKKK</sequence>
<feature type="compositionally biased region" description="Polar residues" evidence="1">
    <location>
        <begin position="14"/>
        <end position="25"/>
    </location>
</feature>
<organism evidence="2 3">
    <name type="scientific">Caerostris extrusa</name>
    <name type="common">Bark spider</name>
    <name type="synonym">Caerostris bankana</name>
    <dbReference type="NCBI Taxonomy" id="172846"/>
    <lineage>
        <taxon>Eukaryota</taxon>
        <taxon>Metazoa</taxon>
        <taxon>Ecdysozoa</taxon>
        <taxon>Arthropoda</taxon>
        <taxon>Chelicerata</taxon>
        <taxon>Arachnida</taxon>
        <taxon>Araneae</taxon>
        <taxon>Araneomorphae</taxon>
        <taxon>Entelegynae</taxon>
        <taxon>Araneoidea</taxon>
        <taxon>Araneidae</taxon>
        <taxon>Caerostris</taxon>
    </lineage>
</organism>
<dbReference type="EMBL" id="BPLR01000490">
    <property type="protein sequence ID" value="GIY95238.1"/>
    <property type="molecule type" value="Genomic_DNA"/>
</dbReference>
<evidence type="ECO:0000256" key="1">
    <source>
        <dbReference type="SAM" id="MobiDB-lite"/>
    </source>
</evidence>
<evidence type="ECO:0008006" key="4">
    <source>
        <dbReference type="Google" id="ProtNLM"/>
    </source>
</evidence>
<accession>A0AAV4XN98</accession>
<name>A0AAV4XN98_CAEEX</name>
<dbReference type="AlphaFoldDB" id="A0AAV4XN98"/>
<keyword evidence="3" id="KW-1185">Reference proteome</keyword>
<evidence type="ECO:0000313" key="2">
    <source>
        <dbReference type="EMBL" id="GIY95238.1"/>
    </source>
</evidence>
<reference evidence="2 3" key="1">
    <citation type="submission" date="2021-06" db="EMBL/GenBank/DDBJ databases">
        <title>Caerostris extrusa draft genome.</title>
        <authorList>
            <person name="Kono N."/>
            <person name="Arakawa K."/>
        </authorList>
    </citation>
    <scope>NUCLEOTIDE SEQUENCE [LARGE SCALE GENOMIC DNA]</scope>
</reference>
<gene>
    <name evidence="2" type="ORF">CEXT_630351</name>
</gene>
<dbReference type="Proteomes" id="UP001054945">
    <property type="component" value="Unassembled WGS sequence"/>
</dbReference>
<protein>
    <recommendedName>
        <fullName evidence="4">HNH homing endonuclease</fullName>
    </recommendedName>
</protein>
<comment type="caution">
    <text evidence="2">The sequence shown here is derived from an EMBL/GenBank/DDBJ whole genome shotgun (WGS) entry which is preliminary data.</text>
</comment>
<proteinExistence type="predicted"/>
<evidence type="ECO:0000313" key="3">
    <source>
        <dbReference type="Proteomes" id="UP001054945"/>
    </source>
</evidence>
<feature type="region of interest" description="Disordered" evidence="1">
    <location>
        <begin position="1"/>
        <end position="36"/>
    </location>
</feature>